<accession>A0AAD8TUS8</accession>
<evidence type="ECO:0000313" key="3">
    <source>
        <dbReference type="Proteomes" id="UP001231189"/>
    </source>
</evidence>
<name>A0AAD8TUS8_LOLMU</name>
<sequence length="252" mass="27943">MPELLSHSTAPSATVQQVLRAGLDSLLVARLSSTAERQRGELMVLLGSIHLSPAADRRTLPLCAREGGRLKTGALYKLCSDGGVRDENATFVWHNSAPPRVKFFAWLLVKGRIQCRSNLLRKGILEEDGSRCPICDAHLETPAHIMFHCSFARQFWAALGSPPVADGATLGVASVCPLPATAPARSASTLRLLCFWHLWKHRNSVVFEGLSPSLSWIRKRCRDDATLWRARLPLDHRADVDLWLTYLPPVRL</sequence>
<evidence type="ECO:0000313" key="2">
    <source>
        <dbReference type="EMBL" id="KAK1693322.1"/>
    </source>
</evidence>
<dbReference type="Proteomes" id="UP001231189">
    <property type="component" value="Unassembled WGS sequence"/>
</dbReference>
<dbReference type="AlphaFoldDB" id="A0AAD8TUS8"/>
<keyword evidence="3" id="KW-1185">Reference proteome</keyword>
<comment type="caution">
    <text evidence="2">The sequence shown here is derived from an EMBL/GenBank/DDBJ whole genome shotgun (WGS) entry which is preliminary data.</text>
</comment>
<dbReference type="InterPro" id="IPR026960">
    <property type="entry name" value="RVT-Znf"/>
</dbReference>
<dbReference type="Pfam" id="PF13966">
    <property type="entry name" value="zf-RVT"/>
    <property type="match status" value="1"/>
</dbReference>
<protein>
    <recommendedName>
        <fullName evidence="1">Reverse transcriptase zinc-binding domain-containing protein</fullName>
    </recommendedName>
</protein>
<reference evidence="2" key="1">
    <citation type="submission" date="2023-07" db="EMBL/GenBank/DDBJ databases">
        <title>A chromosome-level genome assembly of Lolium multiflorum.</title>
        <authorList>
            <person name="Chen Y."/>
            <person name="Copetti D."/>
            <person name="Kolliker R."/>
            <person name="Studer B."/>
        </authorList>
    </citation>
    <scope>NUCLEOTIDE SEQUENCE</scope>
    <source>
        <strain evidence="2">02402/16</strain>
        <tissue evidence="2">Leaf</tissue>
    </source>
</reference>
<organism evidence="2 3">
    <name type="scientific">Lolium multiflorum</name>
    <name type="common">Italian ryegrass</name>
    <name type="synonym">Lolium perenne subsp. multiflorum</name>
    <dbReference type="NCBI Taxonomy" id="4521"/>
    <lineage>
        <taxon>Eukaryota</taxon>
        <taxon>Viridiplantae</taxon>
        <taxon>Streptophyta</taxon>
        <taxon>Embryophyta</taxon>
        <taxon>Tracheophyta</taxon>
        <taxon>Spermatophyta</taxon>
        <taxon>Magnoliopsida</taxon>
        <taxon>Liliopsida</taxon>
        <taxon>Poales</taxon>
        <taxon>Poaceae</taxon>
        <taxon>BOP clade</taxon>
        <taxon>Pooideae</taxon>
        <taxon>Poodae</taxon>
        <taxon>Poeae</taxon>
        <taxon>Poeae Chloroplast Group 2 (Poeae type)</taxon>
        <taxon>Loliodinae</taxon>
        <taxon>Loliinae</taxon>
        <taxon>Lolium</taxon>
    </lineage>
</organism>
<gene>
    <name evidence="2" type="ORF">QYE76_010019</name>
</gene>
<proteinExistence type="predicted"/>
<dbReference type="EMBL" id="JAUUTY010000001">
    <property type="protein sequence ID" value="KAK1693322.1"/>
    <property type="molecule type" value="Genomic_DNA"/>
</dbReference>
<evidence type="ECO:0000259" key="1">
    <source>
        <dbReference type="Pfam" id="PF13966"/>
    </source>
</evidence>
<feature type="domain" description="Reverse transcriptase zinc-binding" evidence="1">
    <location>
        <begin position="74"/>
        <end position="156"/>
    </location>
</feature>